<dbReference type="EMBL" id="CAJVPZ010019977">
    <property type="protein sequence ID" value="CAG8697577.1"/>
    <property type="molecule type" value="Genomic_DNA"/>
</dbReference>
<gene>
    <name evidence="2" type="ORF">RFULGI_LOCUS10270</name>
</gene>
<feature type="non-terminal residue" evidence="2">
    <location>
        <position position="47"/>
    </location>
</feature>
<evidence type="ECO:0000313" key="3">
    <source>
        <dbReference type="Proteomes" id="UP000789396"/>
    </source>
</evidence>
<feature type="compositionally biased region" description="Basic and acidic residues" evidence="1">
    <location>
        <begin position="35"/>
        <end position="47"/>
    </location>
</feature>
<feature type="non-terminal residue" evidence="2">
    <location>
        <position position="1"/>
    </location>
</feature>
<accession>A0A9N9HN68</accession>
<comment type="caution">
    <text evidence="2">The sequence shown here is derived from an EMBL/GenBank/DDBJ whole genome shotgun (WGS) entry which is preliminary data.</text>
</comment>
<evidence type="ECO:0000313" key="2">
    <source>
        <dbReference type="EMBL" id="CAG8697577.1"/>
    </source>
</evidence>
<evidence type="ECO:0000256" key="1">
    <source>
        <dbReference type="SAM" id="MobiDB-lite"/>
    </source>
</evidence>
<feature type="compositionally biased region" description="Basic residues" evidence="1">
    <location>
        <begin position="19"/>
        <end position="34"/>
    </location>
</feature>
<name>A0A9N9HN68_9GLOM</name>
<sequence>EEEDDKENNPLVNISLQNPKRRKAKGHLKSSKQIKRSEELKPAKRQN</sequence>
<organism evidence="2 3">
    <name type="scientific">Racocetra fulgida</name>
    <dbReference type="NCBI Taxonomy" id="60492"/>
    <lineage>
        <taxon>Eukaryota</taxon>
        <taxon>Fungi</taxon>
        <taxon>Fungi incertae sedis</taxon>
        <taxon>Mucoromycota</taxon>
        <taxon>Glomeromycotina</taxon>
        <taxon>Glomeromycetes</taxon>
        <taxon>Diversisporales</taxon>
        <taxon>Gigasporaceae</taxon>
        <taxon>Racocetra</taxon>
    </lineage>
</organism>
<dbReference type="Proteomes" id="UP000789396">
    <property type="component" value="Unassembled WGS sequence"/>
</dbReference>
<reference evidence="2" key="1">
    <citation type="submission" date="2021-06" db="EMBL/GenBank/DDBJ databases">
        <authorList>
            <person name="Kallberg Y."/>
            <person name="Tangrot J."/>
            <person name="Rosling A."/>
        </authorList>
    </citation>
    <scope>NUCLEOTIDE SEQUENCE</scope>
    <source>
        <strain evidence="2">IN212</strain>
    </source>
</reference>
<dbReference type="AlphaFoldDB" id="A0A9N9HN68"/>
<feature type="region of interest" description="Disordered" evidence="1">
    <location>
        <begin position="1"/>
        <end position="47"/>
    </location>
</feature>
<protein>
    <submittedName>
        <fullName evidence="2">18184_t:CDS:1</fullName>
    </submittedName>
</protein>
<keyword evidence="3" id="KW-1185">Reference proteome</keyword>
<proteinExistence type="predicted"/>
<dbReference type="OrthoDB" id="2430002at2759"/>